<dbReference type="Pfam" id="PF19481">
    <property type="entry name" value="DUF6017"/>
    <property type="match status" value="1"/>
</dbReference>
<evidence type="ECO:0000313" key="3">
    <source>
        <dbReference type="EMBL" id="KGJ52476.1"/>
    </source>
</evidence>
<dbReference type="RefSeq" id="WP_044906219.1">
    <property type="nucleotide sequence ID" value="NZ_JQIF01000065.1"/>
</dbReference>
<dbReference type="InterPro" id="IPR046059">
    <property type="entry name" value="DUF6017"/>
</dbReference>
<feature type="domain" description="DUF6017" evidence="2">
    <location>
        <begin position="192"/>
        <end position="299"/>
    </location>
</feature>
<organism evidence="3 4">
    <name type="scientific">Clostridium innocuum</name>
    <dbReference type="NCBI Taxonomy" id="1522"/>
    <lineage>
        <taxon>Bacteria</taxon>
        <taxon>Bacillati</taxon>
        <taxon>Bacillota</taxon>
        <taxon>Clostridia</taxon>
        <taxon>Eubacteriales</taxon>
        <taxon>Clostridiaceae</taxon>
        <taxon>Clostridium</taxon>
    </lineage>
</organism>
<dbReference type="Pfam" id="PF06970">
    <property type="entry name" value="RepA_N"/>
    <property type="match status" value="1"/>
</dbReference>
<feature type="domain" description="Replication initiator A N-terminal" evidence="1">
    <location>
        <begin position="18"/>
        <end position="92"/>
    </location>
</feature>
<dbReference type="EMBL" id="JQIF01000065">
    <property type="protein sequence ID" value="KGJ52476.1"/>
    <property type="molecule type" value="Genomic_DNA"/>
</dbReference>
<accession>A0A099I4G7</accession>
<name>A0A099I4G7_CLOIN</name>
<dbReference type="Proteomes" id="UP000030008">
    <property type="component" value="Unassembled WGS sequence"/>
</dbReference>
<evidence type="ECO:0000259" key="2">
    <source>
        <dbReference type="Pfam" id="PF19481"/>
    </source>
</evidence>
<evidence type="ECO:0000313" key="4">
    <source>
        <dbReference type="Proteomes" id="UP000030008"/>
    </source>
</evidence>
<sequence length="302" mass="34865">MGGTKYKHFYGNQSEQFTFYKVPKQLFVDEEFHNVSAEAKLLYGILLDRMSLSSANGWLDEDGKVYIIFTIEEIKASLGCASKKAVNLLNELENKCGLIDRIRQGLGKPNIIYVKNFLTCDVDNYVERQILNCQNDNSGDVKSTIQEWSKSKCNNTDINKTDISYTDPSFFPENPERKDEASDYYTQSLIGLKEKLDYDSLAISYRLHIGMLDEIFEILNDTLTSSCKMIRIGKDDKPAELVKSKLRKLDYSHIQFVMECMLENTSKVRNIRQYLLTTLYNATHTMDSYYTSLVNHDMYGDY</sequence>
<protein>
    <submittedName>
        <fullName evidence="3">Replication initiator A domain-containing protein</fullName>
    </submittedName>
</protein>
<dbReference type="AlphaFoldDB" id="A0A099I4G7"/>
<evidence type="ECO:0000259" key="1">
    <source>
        <dbReference type="Pfam" id="PF06970"/>
    </source>
</evidence>
<dbReference type="InterPro" id="IPR010724">
    <property type="entry name" value="RepA_N"/>
</dbReference>
<gene>
    <name evidence="3" type="ORF">CIAN88_14595</name>
</gene>
<reference evidence="3 4" key="1">
    <citation type="submission" date="2014-08" db="EMBL/GenBank/DDBJ databases">
        <title>Clostridium innocuum, an unnegligible vancomycin-resistant pathogen causing extra-intestinal infections.</title>
        <authorList>
            <person name="Feng Y."/>
            <person name="Chiu C.-H."/>
        </authorList>
    </citation>
    <scope>NUCLEOTIDE SEQUENCE [LARGE SCALE GENOMIC DNA]</scope>
    <source>
        <strain evidence="3 4">AN88</strain>
    </source>
</reference>
<proteinExistence type="predicted"/>
<comment type="caution">
    <text evidence="3">The sequence shown here is derived from an EMBL/GenBank/DDBJ whole genome shotgun (WGS) entry which is preliminary data.</text>
</comment>